<dbReference type="Gene3D" id="1.50.10.10">
    <property type="match status" value="1"/>
</dbReference>
<evidence type="ECO:0000259" key="2">
    <source>
        <dbReference type="PROSITE" id="PS51352"/>
    </source>
</evidence>
<dbReference type="PROSITE" id="PS51352">
    <property type="entry name" value="THIOREDOXIN_2"/>
    <property type="match status" value="1"/>
</dbReference>
<evidence type="ECO:0000256" key="1">
    <source>
        <dbReference type="SAM" id="MobiDB-lite"/>
    </source>
</evidence>
<dbReference type="AlphaFoldDB" id="A0A346PUB8"/>
<dbReference type="Proteomes" id="UP000258613">
    <property type="component" value="Chromosome"/>
</dbReference>
<evidence type="ECO:0000313" key="4">
    <source>
        <dbReference type="Proteomes" id="UP000258613"/>
    </source>
</evidence>
<dbReference type="Pfam" id="PF03190">
    <property type="entry name" value="Thioredox_DsbH"/>
    <property type="match status" value="1"/>
</dbReference>
<dbReference type="KEGG" id="nag:AArcMg_3126"/>
<gene>
    <name evidence="3" type="ORF">AArcMg_3126</name>
</gene>
<keyword evidence="3" id="KW-0808">Transferase</keyword>
<dbReference type="InterPro" id="IPR004879">
    <property type="entry name" value="Ssp411-like_TRX"/>
</dbReference>
<dbReference type="GO" id="GO:0004798">
    <property type="term" value="F:dTMP kinase activity"/>
    <property type="evidence" value="ECO:0007669"/>
    <property type="project" value="UniProtKB-EC"/>
</dbReference>
<name>A0A346PUB8_9EURY</name>
<dbReference type="EC" id="2.7.4.9" evidence="3"/>
<dbReference type="PANTHER" id="PTHR42899">
    <property type="entry name" value="SPERMATOGENESIS-ASSOCIATED PROTEIN 20"/>
    <property type="match status" value="1"/>
</dbReference>
<feature type="region of interest" description="Disordered" evidence="1">
    <location>
        <begin position="579"/>
        <end position="602"/>
    </location>
</feature>
<dbReference type="SUPFAM" id="SSF48208">
    <property type="entry name" value="Six-hairpin glycosidases"/>
    <property type="match status" value="1"/>
</dbReference>
<proteinExistence type="predicted"/>
<sequence>MPTESENALLSSRVRERRARPGSLLARLGTFGTFGAARFECGERRAYPRDSLPPDMDDPTRVEWREWGQAAFDEAAAADVPVLLSLTATWCDHCHEMDAETYADPRIAANVNDSFVPVRVDVDRRPRVRDRYNMGGFPSTVFLAPDGNVLTGAGYLGPDGMRQVVDSVRTMWQTNGSGAARVPRPLREGEPPAGELSPDIEAAMLGQLTESYDEVAGGWGGGPKFPLPDALEFALKRDREMALRSFDAVSANVFDEYDGGFYRFAAEPDWSGLQHEKLLDSNGALVRAFANAYLHTGDDAYREPAERTIEYLTTTLWNDEVDAFANSQAPGEPAAHGIDVTDRALADEPPVDDGVFAGPNALAIEGLLTYYAYTDDERARRYAERALETLRTELIVDGVVAHDLDGSLEADGSTCLLANQARTLAALTTVASTIDPDAVADACAVADATIDRLRDGGSFLDGPTEGVGLLERPLRPLDSNVAFADALVDLAALTGEKTYRTCAQKTLEAYAGASDRFGVQIARYATAVSRLLEGPLVIRVADEPGSDLHRAAWRLADHEKVVVPETDGDLEFGTARVERREHDSAAAETPEQLSDRLQTLLE</sequence>
<dbReference type="InterPro" id="IPR012341">
    <property type="entry name" value="6hp_glycosidase-like_sf"/>
</dbReference>
<feature type="domain" description="Thioredoxin" evidence="2">
    <location>
        <begin position="41"/>
        <end position="170"/>
    </location>
</feature>
<accession>A0A346PUB8</accession>
<dbReference type="InterPro" id="IPR013766">
    <property type="entry name" value="Thioredoxin_domain"/>
</dbReference>
<dbReference type="SUPFAM" id="SSF52833">
    <property type="entry name" value="Thioredoxin-like"/>
    <property type="match status" value="1"/>
</dbReference>
<reference evidence="4" key="1">
    <citation type="submission" date="2018-02" db="EMBL/GenBank/DDBJ databases">
        <title>Phenotypic and genomic properties of facultatively anaerobic sulfur-reducing natronoarchaea from hypersaline soda lakes.</title>
        <authorList>
            <person name="Sorokin D.Y."/>
            <person name="Kublanov I.V."/>
            <person name="Roman P."/>
            <person name="Sinninghe Damste J.S."/>
            <person name="Golyshin P.N."/>
            <person name="Rojo D."/>
            <person name="Ciordia S."/>
            <person name="Mena M.D.C."/>
            <person name="Ferrer M."/>
            <person name="Messina E."/>
            <person name="Smedile F."/>
            <person name="La Spada G."/>
            <person name="La Cono V."/>
            <person name="Yakimov M.M."/>
        </authorList>
    </citation>
    <scope>NUCLEOTIDE SEQUENCE [LARGE SCALE GENOMIC DNA]</scope>
    <source>
        <strain evidence="4">AArc-Mg</strain>
    </source>
</reference>
<dbReference type="PIRSF" id="PIRSF006402">
    <property type="entry name" value="UCP006402_thioredoxin"/>
    <property type="match status" value="1"/>
</dbReference>
<dbReference type="InterPro" id="IPR024705">
    <property type="entry name" value="Ssp411"/>
</dbReference>
<feature type="compositionally biased region" description="Polar residues" evidence="1">
    <location>
        <begin position="591"/>
        <end position="602"/>
    </location>
</feature>
<organism evidence="3 4">
    <name type="scientific">Natrarchaeobaculum sulfurireducens</name>
    <dbReference type="NCBI Taxonomy" id="2044521"/>
    <lineage>
        <taxon>Archaea</taxon>
        <taxon>Methanobacteriati</taxon>
        <taxon>Methanobacteriota</taxon>
        <taxon>Stenosarchaea group</taxon>
        <taxon>Halobacteria</taxon>
        <taxon>Halobacteriales</taxon>
        <taxon>Natrialbaceae</taxon>
        <taxon>Natrarchaeobaculum</taxon>
    </lineage>
</organism>
<dbReference type="Gene3D" id="3.40.30.10">
    <property type="entry name" value="Glutaredoxin"/>
    <property type="match status" value="1"/>
</dbReference>
<protein>
    <submittedName>
        <fullName evidence="3">Thymidylate kinase</fullName>
        <ecNumber evidence="3">2.7.4.9</ecNumber>
    </submittedName>
</protein>
<dbReference type="InterPro" id="IPR036249">
    <property type="entry name" value="Thioredoxin-like_sf"/>
</dbReference>
<dbReference type="EMBL" id="CP027033">
    <property type="protein sequence ID" value="AXR83113.1"/>
    <property type="molecule type" value="Genomic_DNA"/>
</dbReference>
<feature type="region of interest" description="Disordered" evidence="1">
    <location>
        <begin position="176"/>
        <end position="196"/>
    </location>
</feature>
<dbReference type="GO" id="GO:0005975">
    <property type="term" value="P:carbohydrate metabolic process"/>
    <property type="evidence" value="ECO:0007669"/>
    <property type="project" value="InterPro"/>
</dbReference>
<keyword evidence="3" id="KW-0418">Kinase</keyword>
<dbReference type="InterPro" id="IPR008928">
    <property type="entry name" value="6-hairpin_glycosidase_sf"/>
</dbReference>
<evidence type="ECO:0000313" key="3">
    <source>
        <dbReference type="EMBL" id="AXR83113.1"/>
    </source>
</evidence>
<dbReference type="PANTHER" id="PTHR42899:SF1">
    <property type="entry name" value="SPERMATOGENESIS-ASSOCIATED PROTEIN 20"/>
    <property type="match status" value="1"/>
</dbReference>
<keyword evidence="4" id="KW-1185">Reference proteome</keyword>